<dbReference type="RefSeq" id="WP_131815407.1">
    <property type="nucleotide sequence ID" value="NZ_FNKK01000002.1"/>
</dbReference>
<dbReference type="EMBL" id="FNKK01000002">
    <property type="protein sequence ID" value="SDQ35319.1"/>
    <property type="molecule type" value="Genomic_DNA"/>
</dbReference>
<evidence type="ECO:0000313" key="3">
    <source>
        <dbReference type="Proteomes" id="UP000217103"/>
    </source>
</evidence>
<proteinExistence type="predicted"/>
<dbReference type="AlphaFoldDB" id="A0A1H1A6S4"/>
<dbReference type="Proteomes" id="UP000217103">
    <property type="component" value="Unassembled WGS sequence"/>
</dbReference>
<evidence type="ECO:0000313" key="2">
    <source>
        <dbReference type="EMBL" id="SDQ35319.1"/>
    </source>
</evidence>
<dbReference type="OrthoDB" id="4772576at2"/>
<dbReference type="PANTHER" id="PTHR40763:SF5">
    <property type="entry name" value="MEMBRANE PROTEIN"/>
    <property type="match status" value="1"/>
</dbReference>
<accession>A0A1H1A6S4</accession>
<reference evidence="2 3" key="1">
    <citation type="submission" date="2016-10" db="EMBL/GenBank/DDBJ databases">
        <authorList>
            <person name="de Groot N.N."/>
        </authorList>
    </citation>
    <scope>NUCLEOTIDE SEQUENCE [LARGE SCALE GENOMIC DNA]</scope>
    <source>
        <strain evidence="2 3">DSM 43794</strain>
    </source>
</reference>
<keyword evidence="3" id="KW-1185">Reference proteome</keyword>
<protein>
    <recommendedName>
        <fullName evidence="1">DUF1707 domain-containing protein</fullName>
    </recommendedName>
</protein>
<name>A0A1H1A6S4_9ACTN</name>
<organism evidence="2 3">
    <name type="scientific">Thermostaphylospora chromogena</name>
    <dbReference type="NCBI Taxonomy" id="35622"/>
    <lineage>
        <taxon>Bacteria</taxon>
        <taxon>Bacillati</taxon>
        <taxon>Actinomycetota</taxon>
        <taxon>Actinomycetes</taxon>
        <taxon>Streptosporangiales</taxon>
        <taxon>Thermomonosporaceae</taxon>
        <taxon>Thermostaphylospora</taxon>
    </lineage>
</organism>
<dbReference type="STRING" id="35622.SAMN04489764_0349"/>
<evidence type="ECO:0000259" key="1">
    <source>
        <dbReference type="Pfam" id="PF08044"/>
    </source>
</evidence>
<feature type="domain" description="DUF1707" evidence="1">
    <location>
        <begin position="7"/>
        <end position="59"/>
    </location>
</feature>
<gene>
    <name evidence="2" type="ORF">SAMN04489764_0349</name>
</gene>
<sequence length="192" mass="21563">MSDQRDVRASDHDRDGVAETLRAAVSDGRITLEELEERLDRTYRARTLRELDEIVADLPSTAVAPALDGPPPGGAPLLHARRGRVARTGRWTVPRRMKVRADRWGNVKLDFTRADCPHREVVVDVEITSWFGNVVIIVPIGWRVRDDEVIRLRLGAVFNAPKAPLAADGVTVRLTGYVKTGDILVRYRPRAW</sequence>
<dbReference type="InterPro" id="IPR012551">
    <property type="entry name" value="DUF1707_SHOCT-like"/>
</dbReference>
<dbReference type="PANTHER" id="PTHR40763">
    <property type="entry name" value="MEMBRANE PROTEIN-RELATED"/>
    <property type="match status" value="1"/>
</dbReference>
<dbReference type="Pfam" id="PF08044">
    <property type="entry name" value="DUF1707"/>
    <property type="match status" value="1"/>
</dbReference>